<accession>A0A397H0J0</accession>
<organism evidence="1 2">
    <name type="scientific">Diversispora epigaea</name>
    <dbReference type="NCBI Taxonomy" id="1348612"/>
    <lineage>
        <taxon>Eukaryota</taxon>
        <taxon>Fungi</taxon>
        <taxon>Fungi incertae sedis</taxon>
        <taxon>Mucoromycota</taxon>
        <taxon>Glomeromycotina</taxon>
        <taxon>Glomeromycetes</taxon>
        <taxon>Diversisporales</taxon>
        <taxon>Diversisporaceae</taxon>
        <taxon>Diversispora</taxon>
    </lineage>
</organism>
<reference evidence="1 2" key="1">
    <citation type="submission" date="2018-08" db="EMBL/GenBank/DDBJ databases">
        <title>Genome and evolution of the arbuscular mycorrhizal fungus Diversispora epigaea (formerly Glomus versiforme) and its bacterial endosymbionts.</title>
        <authorList>
            <person name="Sun X."/>
            <person name="Fei Z."/>
            <person name="Harrison M."/>
        </authorList>
    </citation>
    <scope>NUCLEOTIDE SEQUENCE [LARGE SCALE GENOMIC DNA]</scope>
    <source>
        <strain evidence="1 2">IT104</strain>
    </source>
</reference>
<proteinExistence type="predicted"/>
<evidence type="ECO:0000313" key="2">
    <source>
        <dbReference type="Proteomes" id="UP000266861"/>
    </source>
</evidence>
<protein>
    <submittedName>
        <fullName evidence="1">Uncharacterized protein</fullName>
    </submittedName>
</protein>
<sequence>MEDPSLAKEEETNHIRYNSELNALYYNILCIPTSSSIPIENIEKRIIQNTRHYNRSIQYNDQFISCNRISKACFIICKLAKEKRNLLKIGKNGPFLQYLDILIIKSIDN</sequence>
<dbReference type="EMBL" id="PQFF01000372">
    <property type="protein sequence ID" value="RHZ55146.1"/>
    <property type="molecule type" value="Genomic_DNA"/>
</dbReference>
<dbReference type="Proteomes" id="UP000266861">
    <property type="component" value="Unassembled WGS sequence"/>
</dbReference>
<name>A0A397H0J0_9GLOM</name>
<evidence type="ECO:0000313" key="1">
    <source>
        <dbReference type="EMBL" id="RHZ55146.1"/>
    </source>
</evidence>
<dbReference type="AlphaFoldDB" id="A0A397H0J0"/>
<keyword evidence="2" id="KW-1185">Reference proteome</keyword>
<comment type="caution">
    <text evidence="1">The sequence shown here is derived from an EMBL/GenBank/DDBJ whole genome shotgun (WGS) entry which is preliminary data.</text>
</comment>
<gene>
    <name evidence="1" type="ORF">Glove_420g51</name>
</gene>